<protein>
    <recommendedName>
        <fullName evidence="1">DUF6985 domain-containing protein</fullName>
    </recommendedName>
</protein>
<organism evidence="2 3">
    <name type="scientific">Gimesia fumaroli</name>
    <dbReference type="NCBI Taxonomy" id="2527976"/>
    <lineage>
        <taxon>Bacteria</taxon>
        <taxon>Pseudomonadati</taxon>
        <taxon>Planctomycetota</taxon>
        <taxon>Planctomycetia</taxon>
        <taxon>Planctomycetales</taxon>
        <taxon>Planctomycetaceae</taxon>
        <taxon>Gimesia</taxon>
    </lineage>
</organism>
<dbReference type="Pfam" id="PF22481">
    <property type="entry name" value="DUF6985"/>
    <property type="match status" value="1"/>
</dbReference>
<gene>
    <name evidence="2" type="ORF">Enr17x_36030</name>
</gene>
<dbReference type="Proteomes" id="UP000318313">
    <property type="component" value="Chromosome"/>
</dbReference>
<dbReference type="EMBL" id="CP037452">
    <property type="protein sequence ID" value="QDV51547.1"/>
    <property type="molecule type" value="Genomic_DNA"/>
</dbReference>
<evidence type="ECO:0000313" key="2">
    <source>
        <dbReference type="EMBL" id="QDV51547.1"/>
    </source>
</evidence>
<sequence>MIDEILMSQFLQSFKLHEVGYLIWETERPVMRDARSRFDLSVYSCWEEEDEDPAGFAVTMDRIETDADKARYEAAWNYLIENCDTVEQILRAELLAHHELGWSGFQSDRTEDTDGWEEIRDLVDWDSPAAIDSLYGLYEISIGPEIRDDCAVLTFYFASSWDTEHGVEISLHRDSVE</sequence>
<keyword evidence="3" id="KW-1185">Reference proteome</keyword>
<reference evidence="2 3" key="1">
    <citation type="submission" date="2019-03" db="EMBL/GenBank/DDBJ databases">
        <title>Deep-cultivation of Planctomycetes and their phenomic and genomic characterization uncovers novel biology.</title>
        <authorList>
            <person name="Wiegand S."/>
            <person name="Jogler M."/>
            <person name="Boedeker C."/>
            <person name="Pinto D."/>
            <person name="Vollmers J."/>
            <person name="Rivas-Marin E."/>
            <person name="Kohn T."/>
            <person name="Peeters S.H."/>
            <person name="Heuer A."/>
            <person name="Rast P."/>
            <person name="Oberbeckmann S."/>
            <person name="Bunk B."/>
            <person name="Jeske O."/>
            <person name="Meyerdierks A."/>
            <person name="Storesund J.E."/>
            <person name="Kallscheuer N."/>
            <person name="Luecker S."/>
            <person name="Lage O.M."/>
            <person name="Pohl T."/>
            <person name="Merkel B.J."/>
            <person name="Hornburger P."/>
            <person name="Mueller R.-W."/>
            <person name="Bruemmer F."/>
            <person name="Labrenz M."/>
            <person name="Spormann A.M."/>
            <person name="Op den Camp H."/>
            <person name="Overmann J."/>
            <person name="Amann R."/>
            <person name="Jetten M.S.M."/>
            <person name="Mascher T."/>
            <person name="Medema M.H."/>
            <person name="Devos D.P."/>
            <person name="Kaster A.-K."/>
            <person name="Ovreas L."/>
            <person name="Rohde M."/>
            <person name="Galperin M.Y."/>
            <person name="Jogler C."/>
        </authorList>
    </citation>
    <scope>NUCLEOTIDE SEQUENCE [LARGE SCALE GENOMIC DNA]</scope>
    <source>
        <strain evidence="2 3">Enr17</strain>
    </source>
</reference>
<accession>A0A518IER2</accession>
<dbReference type="AlphaFoldDB" id="A0A518IER2"/>
<evidence type="ECO:0000313" key="3">
    <source>
        <dbReference type="Proteomes" id="UP000318313"/>
    </source>
</evidence>
<evidence type="ECO:0000259" key="1">
    <source>
        <dbReference type="Pfam" id="PF22481"/>
    </source>
</evidence>
<name>A0A518IER2_9PLAN</name>
<dbReference type="KEGG" id="gfm:Enr17x_36030"/>
<dbReference type="InterPro" id="IPR054254">
    <property type="entry name" value="DUF6985"/>
</dbReference>
<proteinExistence type="predicted"/>
<dbReference type="OrthoDB" id="278828at2"/>
<feature type="domain" description="DUF6985" evidence="1">
    <location>
        <begin position="56"/>
        <end position="176"/>
    </location>
</feature>